<gene>
    <name evidence="8" type="ORF">HLH32_16820</name>
</gene>
<dbReference type="CDD" id="cd08602">
    <property type="entry name" value="GDPD_ScGlpQ1_like"/>
    <property type="match status" value="1"/>
</dbReference>
<dbReference type="GO" id="GO:0008889">
    <property type="term" value="F:glycerophosphodiester phosphodiesterase activity"/>
    <property type="evidence" value="ECO:0007669"/>
    <property type="project" value="UniProtKB-EC"/>
</dbReference>
<evidence type="ECO:0000256" key="3">
    <source>
        <dbReference type="ARBA" id="ARBA00022729"/>
    </source>
</evidence>
<evidence type="ECO:0000256" key="5">
    <source>
        <dbReference type="ARBA" id="ARBA00022801"/>
    </source>
</evidence>
<evidence type="ECO:0000313" key="9">
    <source>
        <dbReference type="Proteomes" id="UP000562982"/>
    </source>
</evidence>
<organism evidence="8 9">
    <name type="scientific">Gluconacetobacter liquefaciens</name>
    <name type="common">Acetobacter liquefaciens</name>
    <dbReference type="NCBI Taxonomy" id="89584"/>
    <lineage>
        <taxon>Bacteria</taxon>
        <taxon>Pseudomonadati</taxon>
        <taxon>Pseudomonadota</taxon>
        <taxon>Alphaproteobacteria</taxon>
        <taxon>Acetobacterales</taxon>
        <taxon>Acetobacteraceae</taxon>
        <taxon>Gluconacetobacter</taxon>
    </lineage>
</organism>
<keyword evidence="3" id="KW-0732">Signal</keyword>
<dbReference type="EMBL" id="JABEQI010000013">
    <property type="protein sequence ID" value="MBB2188005.1"/>
    <property type="molecule type" value="Genomic_DNA"/>
</dbReference>
<dbReference type="PANTHER" id="PTHR43620:SF7">
    <property type="entry name" value="GLYCEROPHOSPHODIESTER PHOSPHODIESTERASE GDPD5-RELATED"/>
    <property type="match status" value="1"/>
</dbReference>
<dbReference type="PANTHER" id="PTHR43620">
    <property type="entry name" value="GLYCEROPHOSPHORYL DIESTER PHOSPHODIESTERASE"/>
    <property type="match status" value="1"/>
</dbReference>
<dbReference type="OrthoDB" id="9795622at2"/>
<evidence type="ECO:0000256" key="6">
    <source>
        <dbReference type="ARBA" id="ARBA00047512"/>
    </source>
</evidence>
<dbReference type="GO" id="GO:0042597">
    <property type="term" value="C:periplasmic space"/>
    <property type="evidence" value="ECO:0007669"/>
    <property type="project" value="TreeGrafter"/>
</dbReference>
<dbReference type="InterPro" id="IPR017946">
    <property type="entry name" value="PLC-like_Pdiesterase_TIM-brl"/>
</dbReference>
<evidence type="ECO:0000256" key="4">
    <source>
        <dbReference type="ARBA" id="ARBA00022798"/>
    </source>
</evidence>
<comment type="similarity">
    <text evidence="1">Belongs to the glycerophosphoryl diester phosphodiesterase family.</text>
</comment>
<evidence type="ECO:0000256" key="2">
    <source>
        <dbReference type="ARBA" id="ARBA00012247"/>
    </source>
</evidence>
<comment type="caution">
    <text evidence="8">The sequence shown here is derived from an EMBL/GenBank/DDBJ whole genome shotgun (WGS) entry which is preliminary data.</text>
</comment>
<evidence type="ECO:0000313" key="8">
    <source>
        <dbReference type="EMBL" id="MBB2188005.1"/>
    </source>
</evidence>
<comment type="catalytic activity">
    <reaction evidence="6">
        <text>a sn-glycero-3-phosphodiester + H2O = an alcohol + sn-glycerol 3-phosphate + H(+)</text>
        <dbReference type="Rhea" id="RHEA:12969"/>
        <dbReference type="ChEBI" id="CHEBI:15377"/>
        <dbReference type="ChEBI" id="CHEBI:15378"/>
        <dbReference type="ChEBI" id="CHEBI:30879"/>
        <dbReference type="ChEBI" id="CHEBI:57597"/>
        <dbReference type="ChEBI" id="CHEBI:83408"/>
        <dbReference type="EC" id="3.1.4.46"/>
    </reaction>
</comment>
<dbReference type="EC" id="3.1.4.46" evidence="2"/>
<dbReference type="PROSITE" id="PS51704">
    <property type="entry name" value="GP_PDE"/>
    <property type="match status" value="1"/>
</dbReference>
<dbReference type="GO" id="GO:0006071">
    <property type="term" value="P:glycerol metabolic process"/>
    <property type="evidence" value="ECO:0007669"/>
    <property type="project" value="UniProtKB-KW"/>
</dbReference>
<accession>A0A7W4JNF3</accession>
<dbReference type="SUPFAM" id="SSF51695">
    <property type="entry name" value="PLC-like phosphodiesterases"/>
    <property type="match status" value="1"/>
</dbReference>
<proteinExistence type="inferred from homology"/>
<feature type="domain" description="GP-PDE" evidence="7">
    <location>
        <begin position="51"/>
        <end position="383"/>
    </location>
</feature>
<keyword evidence="4" id="KW-0319">Glycerol metabolism</keyword>
<dbReference type="Proteomes" id="UP000562982">
    <property type="component" value="Unassembled WGS sequence"/>
</dbReference>
<dbReference type="Pfam" id="PF03009">
    <property type="entry name" value="GDPD"/>
    <property type="match status" value="1"/>
</dbReference>
<evidence type="ECO:0000256" key="1">
    <source>
        <dbReference type="ARBA" id="ARBA00007277"/>
    </source>
</evidence>
<evidence type="ECO:0000259" key="7">
    <source>
        <dbReference type="PROSITE" id="PS51704"/>
    </source>
</evidence>
<dbReference type="AlphaFoldDB" id="A0A7W4JNF3"/>
<dbReference type="Gene3D" id="3.20.20.190">
    <property type="entry name" value="Phosphatidylinositol (PI) phosphodiesterase"/>
    <property type="match status" value="1"/>
</dbReference>
<reference evidence="8 9" key="1">
    <citation type="submission" date="2020-04" db="EMBL/GenBank/DDBJ databases">
        <title>Description of novel Gluconacetobacter.</title>
        <authorList>
            <person name="Sombolestani A."/>
        </authorList>
    </citation>
    <scope>NUCLEOTIDE SEQUENCE [LARGE SCALE GENOMIC DNA]</scope>
    <source>
        <strain evidence="8 9">LMG 1382</strain>
    </source>
</reference>
<keyword evidence="5" id="KW-0378">Hydrolase</keyword>
<dbReference type="InterPro" id="IPR030395">
    <property type="entry name" value="GP_PDE_dom"/>
</dbReference>
<sequence length="385" mass="42057">MSRGVSPSSQAPNPEVPSVLTRRNIFPLTAATAILAAAPRVRAASSLAPQPLVFAHRGASALRPEHTLASYAKAIADGADYIEPDLVPTRDGVLVARHESNIAGTTDVATRPEFAARRRTMMIDGTNETGWFTTDFTLAELKTLRARERLPGTRPQNTRYDGHFDIPTFEEVIDFVAAESAARGRVIGLIPEIKNSTHFHALNHTPEETFLRVIAAHDYTSYAPLEVQSFETANLKMLRGRVQAINPQARLMFLMGNRSERVPDIAATGGHTTFGDLMTPEGLRQIRTYADAIGPSNVDLIPRDASGAWQAPTTLVDDAHSAGLLVHSYTCRPENRFLPRQLRNGAGDDARNPEGSIAEIRRYLDMGLDGFFTDDPALGRRALDG</sequence>
<dbReference type="GO" id="GO:0006629">
    <property type="term" value="P:lipid metabolic process"/>
    <property type="evidence" value="ECO:0007669"/>
    <property type="project" value="InterPro"/>
</dbReference>
<protein>
    <recommendedName>
        <fullName evidence="2">glycerophosphodiester phosphodiesterase</fullName>
        <ecNumber evidence="2">3.1.4.46</ecNumber>
    </recommendedName>
</protein>
<name>A0A7W4JNF3_GLULI</name>